<feature type="compositionally biased region" description="Polar residues" evidence="6">
    <location>
        <begin position="812"/>
        <end position="834"/>
    </location>
</feature>
<dbReference type="FunFam" id="1.20.1270.60:FF:000059">
    <property type="entry name" value="Rho GTPase activating protein 4b"/>
    <property type="match status" value="1"/>
</dbReference>
<evidence type="ECO:0000259" key="8">
    <source>
        <dbReference type="PROSITE" id="PS50238"/>
    </source>
</evidence>
<dbReference type="PROSITE" id="PS50238">
    <property type="entry name" value="RHOGAP"/>
    <property type="match status" value="1"/>
</dbReference>
<keyword evidence="2" id="KW-0343">GTPase activation</keyword>
<dbReference type="SUPFAM" id="SSF48350">
    <property type="entry name" value="GTPase activation domain, GAP"/>
    <property type="match status" value="1"/>
</dbReference>
<dbReference type="FunFam" id="2.30.30.40:FF:000136">
    <property type="entry name" value="Rho GTPase activating protein 4"/>
    <property type="match status" value="1"/>
</dbReference>
<feature type="region of interest" description="Disordered" evidence="6">
    <location>
        <begin position="700"/>
        <end position="791"/>
    </location>
</feature>
<dbReference type="Gene3D" id="1.20.1270.60">
    <property type="entry name" value="Arfaptin homology (AH) domain/BAR domain"/>
    <property type="match status" value="1"/>
</dbReference>
<sequence length="852" mass="96415">MSSHVKLRRDRVGTADYDTQIKEVRLQLAEQLRIFDGQVEQKTQVFQDLIDFLRRRGEIEGEYARSLDKLCDRFSSRTRKKEPSHQSVVNCWQVLLMQTRQESRDHSFLSDSYSNILPQQLSHCVEHVQRLAKRSRDIYTQLQDGLLKVTTELHTALKTYFQYYTEFLSAENKLKDVVRLEEKQKQSTSKKMERQIEKRQSKVQEIQLKSTKARNDYLLNLAAANACMNKYYLQDLSTLIDCCDLGYHQSISKVFRFYLASRQWAQQNLSAGMKQLDTTVSELSQNQDRDTLMQANISAFCLPLRFQYQPYEGDQVAEVSAKYEMKGELVTRFQQLQSRLSSVTADVEEKVRDHLCNSSLISKLEAKHDLLKVAIQKAESVDSNHSRVCSKRSVRHKKSHPGTQISQKLFNGDLLSYIQASGQLIPAVVESCIRFINLNGLHHEGLFRVPGSQTEVNQLKDAFEKGDDPLADGRCDMDTVAGVLKLYFRGLEKPLFPEDNYEQLMECGQIDDETKKVSQLKCVISSYPASLIIVMRYLFAFLHHVSQYSDENMMQPYNLAVCFGPSLVRGPNNGDAAELQRINSLVKSIIIQHETIFPTQNELPGPVYEKCMTLEDEDCEAVAEEGDGESEQSQMKEAKDELQGVALFDYTGRSSAELSFKQGDRLILYSKASSDWWRGEVNGTKGLIPYKYVSVSCVDGGQDQKGKETSKFSSGRQQTEEEPKAEQSTRLKVTSDKVGVGPSHVTSGKVSLQIPTGQYAQPGNSPGALRKTLDPQMRRSTADGGSGEEYSTEVDKDVHHMMHSVFKELLVRQSSPDQNTSASSEITSVQTPPNKGSGWKGKGLFRSADHTD</sequence>
<evidence type="ECO:0000259" key="9">
    <source>
        <dbReference type="PROSITE" id="PS51741"/>
    </source>
</evidence>
<dbReference type="InterPro" id="IPR051627">
    <property type="entry name" value="SLIT-ROBO_RhoGAP"/>
</dbReference>
<evidence type="ECO:0000256" key="1">
    <source>
        <dbReference type="ARBA" id="ARBA00022443"/>
    </source>
</evidence>
<dbReference type="InterPro" id="IPR000198">
    <property type="entry name" value="RhoGAP_dom"/>
</dbReference>
<dbReference type="PROSITE" id="PS51741">
    <property type="entry name" value="F_BAR"/>
    <property type="match status" value="1"/>
</dbReference>
<evidence type="ECO:0000259" key="7">
    <source>
        <dbReference type="PROSITE" id="PS50002"/>
    </source>
</evidence>
<evidence type="ECO:0000256" key="3">
    <source>
        <dbReference type="ARBA" id="ARBA00023054"/>
    </source>
</evidence>
<dbReference type="Gene3D" id="2.30.30.40">
    <property type="entry name" value="SH3 Domains"/>
    <property type="match status" value="1"/>
</dbReference>
<protein>
    <submittedName>
        <fullName evidence="10">Rho GTPase activating protein 4a</fullName>
    </submittedName>
</protein>
<dbReference type="SMART" id="SM00326">
    <property type="entry name" value="SH3"/>
    <property type="match status" value="1"/>
</dbReference>
<dbReference type="Pfam" id="PF00620">
    <property type="entry name" value="RhoGAP"/>
    <property type="match status" value="1"/>
</dbReference>
<dbReference type="InterPro" id="IPR027267">
    <property type="entry name" value="AH/BAR_dom_sf"/>
</dbReference>
<keyword evidence="3 5" id="KW-0175">Coiled coil</keyword>
<evidence type="ECO:0000256" key="4">
    <source>
        <dbReference type="PROSITE-ProRule" id="PRU00192"/>
    </source>
</evidence>
<dbReference type="InterPro" id="IPR036028">
    <property type="entry name" value="SH3-like_dom_sf"/>
</dbReference>
<dbReference type="PROSITE" id="PS50002">
    <property type="entry name" value="SH3"/>
    <property type="match status" value="1"/>
</dbReference>
<dbReference type="InterPro" id="IPR008936">
    <property type="entry name" value="Rho_GTPase_activation_prot"/>
</dbReference>
<dbReference type="AlphaFoldDB" id="A0A8C2C054"/>
<evidence type="ECO:0000256" key="5">
    <source>
        <dbReference type="PROSITE-ProRule" id="PRU01077"/>
    </source>
</evidence>
<reference evidence="10" key="1">
    <citation type="submission" date="2025-08" db="UniProtKB">
        <authorList>
            <consortium name="Ensembl"/>
        </authorList>
    </citation>
    <scope>IDENTIFICATION</scope>
</reference>
<dbReference type="SMART" id="SM00055">
    <property type="entry name" value="FCH"/>
    <property type="match status" value="1"/>
</dbReference>
<dbReference type="CDD" id="cd07656">
    <property type="entry name" value="F-BAR_srGAP"/>
    <property type="match status" value="1"/>
</dbReference>
<dbReference type="Gene3D" id="1.10.555.10">
    <property type="entry name" value="Rho GTPase activation protein"/>
    <property type="match status" value="1"/>
</dbReference>
<dbReference type="GO" id="GO:0007165">
    <property type="term" value="P:signal transduction"/>
    <property type="evidence" value="ECO:0007669"/>
    <property type="project" value="InterPro"/>
</dbReference>
<proteinExistence type="predicted"/>
<organism evidence="10 11">
    <name type="scientific">Cyprinus carpio</name>
    <name type="common">Common carp</name>
    <dbReference type="NCBI Taxonomy" id="7962"/>
    <lineage>
        <taxon>Eukaryota</taxon>
        <taxon>Metazoa</taxon>
        <taxon>Chordata</taxon>
        <taxon>Craniata</taxon>
        <taxon>Vertebrata</taxon>
        <taxon>Euteleostomi</taxon>
        <taxon>Actinopterygii</taxon>
        <taxon>Neopterygii</taxon>
        <taxon>Teleostei</taxon>
        <taxon>Ostariophysi</taxon>
        <taxon>Cypriniformes</taxon>
        <taxon>Cyprinidae</taxon>
        <taxon>Cyprininae</taxon>
        <taxon>Cyprinus</taxon>
    </lineage>
</organism>
<dbReference type="SMART" id="SM00324">
    <property type="entry name" value="RhoGAP"/>
    <property type="match status" value="1"/>
</dbReference>
<feature type="compositionally biased region" description="Basic and acidic residues" evidence="6">
    <location>
        <begin position="718"/>
        <end position="735"/>
    </location>
</feature>
<dbReference type="FunFam" id="1.10.555.10:FF:000026">
    <property type="entry name" value="Rho GTPase activating protein 4"/>
    <property type="match status" value="1"/>
</dbReference>
<feature type="compositionally biased region" description="Basic and acidic residues" evidence="6">
    <location>
        <begin position="771"/>
        <end position="781"/>
    </location>
</feature>
<accession>A0A8C2C054</accession>
<dbReference type="Pfam" id="PF00611">
    <property type="entry name" value="FCH"/>
    <property type="match status" value="1"/>
</dbReference>
<evidence type="ECO:0000256" key="6">
    <source>
        <dbReference type="SAM" id="MobiDB-lite"/>
    </source>
</evidence>
<feature type="compositionally biased region" description="Polar residues" evidence="6">
    <location>
        <begin position="744"/>
        <end position="764"/>
    </location>
</feature>
<dbReference type="SUPFAM" id="SSF103657">
    <property type="entry name" value="BAR/IMD domain-like"/>
    <property type="match status" value="1"/>
</dbReference>
<dbReference type="CDD" id="cd04383">
    <property type="entry name" value="RhoGAP_srGAP"/>
    <property type="match status" value="1"/>
</dbReference>
<dbReference type="InterPro" id="IPR031160">
    <property type="entry name" value="F_BAR_dom"/>
</dbReference>
<feature type="domain" description="SH3" evidence="7">
    <location>
        <begin position="639"/>
        <end position="698"/>
    </location>
</feature>
<evidence type="ECO:0000313" key="10">
    <source>
        <dbReference type="Ensembl" id="ENSCCRP00020003909.1"/>
    </source>
</evidence>
<dbReference type="SUPFAM" id="SSF50044">
    <property type="entry name" value="SH3-domain"/>
    <property type="match status" value="1"/>
</dbReference>
<dbReference type="InterPro" id="IPR001060">
    <property type="entry name" value="FCH_dom"/>
</dbReference>
<feature type="domain" description="Rho-GAP" evidence="8">
    <location>
        <begin position="412"/>
        <end position="597"/>
    </location>
</feature>
<name>A0A8C2C054_CYPCA</name>
<dbReference type="Pfam" id="PF00018">
    <property type="entry name" value="SH3_1"/>
    <property type="match status" value="1"/>
</dbReference>
<feature type="region of interest" description="Disordered" evidence="6">
    <location>
        <begin position="810"/>
        <end position="852"/>
    </location>
</feature>
<feature type="domain" description="F-BAR" evidence="9">
    <location>
        <begin position="19"/>
        <end position="288"/>
    </location>
</feature>
<dbReference type="Ensembl" id="ENSCCRT00020004490.1">
    <property type="protein sequence ID" value="ENSCCRP00020003909.1"/>
    <property type="gene ID" value="ENSCCRG00020002296.1"/>
</dbReference>
<dbReference type="GO" id="GO:0005096">
    <property type="term" value="F:GTPase activator activity"/>
    <property type="evidence" value="ECO:0007669"/>
    <property type="project" value="UniProtKB-KW"/>
</dbReference>
<evidence type="ECO:0000313" key="11">
    <source>
        <dbReference type="Proteomes" id="UP000694701"/>
    </source>
</evidence>
<dbReference type="PRINTS" id="PR00452">
    <property type="entry name" value="SH3DOMAIN"/>
</dbReference>
<dbReference type="PANTHER" id="PTHR14166">
    <property type="entry name" value="SLIT-ROBO RHO GTPASE ACTIVATING PROTEIN"/>
    <property type="match status" value="1"/>
</dbReference>
<keyword evidence="1 4" id="KW-0728">SH3 domain</keyword>
<evidence type="ECO:0000256" key="2">
    <source>
        <dbReference type="ARBA" id="ARBA00022468"/>
    </source>
</evidence>
<dbReference type="Proteomes" id="UP000694701">
    <property type="component" value="Unplaced"/>
</dbReference>
<dbReference type="InterPro" id="IPR001452">
    <property type="entry name" value="SH3_domain"/>
</dbReference>